<dbReference type="Pfam" id="PF13350">
    <property type="entry name" value="Y_phosphatase3"/>
    <property type="match status" value="1"/>
</dbReference>
<accession>A0A921MSW1</accession>
<reference evidence="3" key="1">
    <citation type="journal article" date="2021" name="PeerJ">
        <title>Extensive microbial diversity within the chicken gut microbiome revealed by metagenomics and culture.</title>
        <authorList>
            <person name="Gilroy R."/>
            <person name="Ravi A."/>
            <person name="Getino M."/>
            <person name="Pursley I."/>
            <person name="Horton D.L."/>
            <person name="Alikhan N.F."/>
            <person name="Baker D."/>
            <person name="Gharbi K."/>
            <person name="Hall N."/>
            <person name="Watson M."/>
            <person name="Adriaenssens E.M."/>
            <person name="Foster-Nyarko E."/>
            <person name="Jarju S."/>
            <person name="Secka A."/>
            <person name="Antonio M."/>
            <person name="Oren A."/>
            <person name="Chaudhuri R.R."/>
            <person name="La Ragione R."/>
            <person name="Hildebrand F."/>
            <person name="Pallen M.J."/>
        </authorList>
    </citation>
    <scope>NUCLEOTIDE SEQUENCE</scope>
    <source>
        <strain evidence="3">CHK121-7720</strain>
    </source>
</reference>
<dbReference type="SUPFAM" id="SSF52799">
    <property type="entry name" value="(Phosphotyrosine protein) phosphatases II"/>
    <property type="match status" value="1"/>
</dbReference>
<dbReference type="InterPro" id="IPR026893">
    <property type="entry name" value="Tyr/Ser_Pase_IphP-type"/>
</dbReference>
<sequence length="350" mass="40619">MRYLQLCSLLLALSACSTHIADIDVACEIDPQHNYLLKWETMPKIEGEVQIYQSTNPERFDTERPPVRTAKIQTGYILIPDTLKRQRSYFLLRFNDRDEHVVGARAERLKYIENFRDLGGYTSKNGKQLRWGKIFRSGEFNSLTASSIDRIKNMGIKTLIDFRDSEDVIKPSPELGLDNVINLPGSLHYRQNLLPRLQKEELRRGDANLFMQDLYVAMISGSKRAFKSMFNQLLVEDNYPIVLSCVNGKDYTGFAVSLLLSALDMPEEVIMNDYLLSNRYFDRRRTAFDPKDCCDDTQEALSLIQTADSRFLSYARDYIRQKYGSINNYLEEELGMTPEKRRQLKAYLLH</sequence>
<gene>
    <name evidence="3" type="ORF">K8U91_08580</name>
</gene>
<dbReference type="InterPro" id="IPR029021">
    <property type="entry name" value="Prot-tyrosine_phosphatase-like"/>
</dbReference>
<comment type="caution">
    <text evidence="3">The sequence shown here is derived from an EMBL/GenBank/DDBJ whole genome shotgun (WGS) entry which is preliminary data.</text>
</comment>
<evidence type="ECO:0000313" key="3">
    <source>
        <dbReference type="EMBL" id="HJG89506.1"/>
    </source>
</evidence>
<name>A0A921MSW1_9BACT</name>
<dbReference type="RefSeq" id="WP_273306557.1">
    <property type="nucleotide sequence ID" value="NZ_DYUD01000024.1"/>
</dbReference>
<dbReference type="Gene3D" id="3.90.190.10">
    <property type="entry name" value="Protein tyrosine phosphatase superfamily"/>
    <property type="match status" value="1"/>
</dbReference>
<dbReference type="EMBL" id="DYUD01000024">
    <property type="protein sequence ID" value="HJG89506.1"/>
    <property type="molecule type" value="Genomic_DNA"/>
</dbReference>
<dbReference type="PROSITE" id="PS51257">
    <property type="entry name" value="PROKAR_LIPOPROTEIN"/>
    <property type="match status" value="1"/>
</dbReference>
<comment type="similarity">
    <text evidence="1">Belongs to the protein-tyrosine phosphatase family.</text>
</comment>
<dbReference type="PANTHER" id="PTHR31126:SF1">
    <property type="entry name" value="TYROSINE SPECIFIC PROTEIN PHOSPHATASES DOMAIN-CONTAINING PROTEIN"/>
    <property type="match status" value="1"/>
</dbReference>
<proteinExistence type="inferred from homology"/>
<protein>
    <submittedName>
        <fullName evidence="3">Tyrosine-protein phosphatase</fullName>
    </submittedName>
</protein>
<evidence type="ECO:0000256" key="2">
    <source>
        <dbReference type="SAM" id="SignalP"/>
    </source>
</evidence>
<dbReference type="Proteomes" id="UP000757103">
    <property type="component" value="Unassembled WGS sequence"/>
</dbReference>
<dbReference type="GO" id="GO:0004721">
    <property type="term" value="F:phosphoprotein phosphatase activity"/>
    <property type="evidence" value="ECO:0007669"/>
    <property type="project" value="InterPro"/>
</dbReference>
<evidence type="ECO:0000256" key="1">
    <source>
        <dbReference type="ARBA" id="ARBA00009580"/>
    </source>
</evidence>
<dbReference type="AlphaFoldDB" id="A0A921MSW1"/>
<keyword evidence="2" id="KW-0732">Signal</keyword>
<feature type="chain" id="PRO_5038093402" evidence="2">
    <location>
        <begin position="21"/>
        <end position="350"/>
    </location>
</feature>
<feature type="signal peptide" evidence="2">
    <location>
        <begin position="1"/>
        <end position="20"/>
    </location>
</feature>
<reference evidence="3" key="2">
    <citation type="submission" date="2021-09" db="EMBL/GenBank/DDBJ databases">
        <authorList>
            <person name="Gilroy R."/>
        </authorList>
    </citation>
    <scope>NUCLEOTIDE SEQUENCE</scope>
    <source>
        <strain evidence="3">CHK121-7720</strain>
    </source>
</reference>
<organism evidence="3 4">
    <name type="scientific">Barnesiella viscericola</name>
    <dbReference type="NCBI Taxonomy" id="397865"/>
    <lineage>
        <taxon>Bacteria</taxon>
        <taxon>Pseudomonadati</taxon>
        <taxon>Bacteroidota</taxon>
        <taxon>Bacteroidia</taxon>
        <taxon>Bacteroidales</taxon>
        <taxon>Barnesiellaceae</taxon>
        <taxon>Barnesiella</taxon>
    </lineage>
</organism>
<evidence type="ECO:0000313" key="4">
    <source>
        <dbReference type="Proteomes" id="UP000757103"/>
    </source>
</evidence>
<dbReference type="PANTHER" id="PTHR31126">
    <property type="entry name" value="TYROSINE-PROTEIN PHOSPHATASE"/>
    <property type="match status" value="1"/>
</dbReference>